<protein>
    <submittedName>
        <fullName evidence="1">Uncharacterized protein</fullName>
    </submittedName>
</protein>
<sequence length="153" mass="17585">MELLLVCVMYSIFVEMEMVRQHQGRRRLLMCRHLCRQRSGIGNAVLYLATVCYQEITDRTGIQPNHALHYCVINATVPVLQRYYGGEDTRPDNRLGREAMHQLMVALKTDRQHGWGPTLETLVFLFWLATGSAYRVVSRVFKHASSYSLQGPA</sequence>
<organism evidence="1 2">
    <name type="scientific">Dallia pectoralis</name>
    <name type="common">Alaska blackfish</name>
    <dbReference type="NCBI Taxonomy" id="75939"/>
    <lineage>
        <taxon>Eukaryota</taxon>
        <taxon>Metazoa</taxon>
        <taxon>Chordata</taxon>
        <taxon>Craniata</taxon>
        <taxon>Vertebrata</taxon>
        <taxon>Euteleostomi</taxon>
        <taxon>Actinopterygii</taxon>
        <taxon>Neopterygii</taxon>
        <taxon>Teleostei</taxon>
        <taxon>Protacanthopterygii</taxon>
        <taxon>Esociformes</taxon>
        <taxon>Umbridae</taxon>
        <taxon>Dallia</taxon>
    </lineage>
</organism>
<dbReference type="EMBL" id="CM055750">
    <property type="protein sequence ID" value="KAJ7993751.1"/>
    <property type="molecule type" value="Genomic_DNA"/>
</dbReference>
<accession>A0ACC2FQY6</accession>
<proteinExistence type="predicted"/>
<keyword evidence="2" id="KW-1185">Reference proteome</keyword>
<reference evidence="1" key="1">
    <citation type="submission" date="2021-05" db="EMBL/GenBank/DDBJ databases">
        <authorList>
            <person name="Pan Q."/>
            <person name="Jouanno E."/>
            <person name="Zahm M."/>
            <person name="Klopp C."/>
            <person name="Cabau C."/>
            <person name="Louis A."/>
            <person name="Berthelot C."/>
            <person name="Parey E."/>
            <person name="Roest Crollius H."/>
            <person name="Montfort J."/>
            <person name="Robinson-Rechavi M."/>
            <person name="Bouchez O."/>
            <person name="Lampietro C."/>
            <person name="Lopez Roques C."/>
            <person name="Donnadieu C."/>
            <person name="Postlethwait J."/>
            <person name="Bobe J."/>
            <person name="Dillon D."/>
            <person name="Chandos A."/>
            <person name="von Hippel F."/>
            <person name="Guiguen Y."/>
        </authorList>
    </citation>
    <scope>NUCLEOTIDE SEQUENCE</scope>
    <source>
        <strain evidence="1">YG-Jan2019</strain>
    </source>
</reference>
<evidence type="ECO:0000313" key="1">
    <source>
        <dbReference type="EMBL" id="KAJ7993751.1"/>
    </source>
</evidence>
<evidence type="ECO:0000313" key="2">
    <source>
        <dbReference type="Proteomes" id="UP001157502"/>
    </source>
</evidence>
<comment type="caution">
    <text evidence="1">The sequence shown here is derived from an EMBL/GenBank/DDBJ whole genome shotgun (WGS) entry which is preliminary data.</text>
</comment>
<gene>
    <name evidence="1" type="ORF">DPEC_G00257930</name>
</gene>
<name>A0ACC2FQY6_DALPE</name>
<dbReference type="Proteomes" id="UP001157502">
    <property type="component" value="Chromosome 23"/>
</dbReference>